<dbReference type="SUPFAM" id="SSF160369">
    <property type="entry name" value="Ribosomal protein L10-like"/>
    <property type="match status" value="1"/>
</dbReference>
<sequence>MDRAWQRMAALQRQAYAMCVRAYASGARTSKETRHFAYQDRRTKLSDRKTHLYGTYERLMNESELLLLFEMENVNMTLMKEVRAQVAHIPIPAADRERLVALNGGQPWDRPPSRFSVVRTGLLRPVCRKHESEAVQQLGPYLHGQLALLACPVLSPEYVGRLLRAMEKPVSAAAGAIDPKSGQKVPKLAPLVAVVERARLIEAQGLPALTKLPDLATLRAQIVGLLSAPGQQLAGVLSQARGGLLAATLDARRRDLETPAP</sequence>
<comment type="similarity">
    <text evidence="1">Belongs to the universal ribosomal protein uL10 family.</text>
</comment>
<reference evidence="2" key="1">
    <citation type="submission" date="2023-03" db="EMBL/GenBank/DDBJ databases">
        <title>Mating type loci evolution in Malassezia.</title>
        <authorList>
            <person name="Coelho M.A."/>
        </authorList>
    </citation>
    <scope>NUCLEOTIDE SEQUENCE</scope>
    <source>
        <strain evidence="2">CBS 10434</strain>
    </source>
</reference>
<evidence type="ECO:0000313" key="3">
    <source>
        <dbReference type="Proteomes" id="UP001220961"/>
    </source>
</evidence>
<gene>
    <name evidence="2" type="ORF">MCAP1_003171</name>
</gene>
<protein>
    <submittedName>
        <fullName evidence="2">Uncharacterized protein</fullName>
    </submittedName>
</protein>
<name>A0AAF0IWQ8_9BASI</name>
<dbReference type="PANTHER" id="PTHR11560">
    <property type="entry name" value="39S RIBOSOMAL PROTEIN L10, MITOCHONDRIAL"/>
    <property type="match status" value="1"/>
</dbReference>
<evidence type="ECO:0000256" key="1">
    <source>
        <dbReference type="ARBA" id="ARBA00008889"/>
    </source>
</evidence>
<dbReference type="Proteomes" id="UP001220961">
    <property type="component" value="Chromosome 7"/>
</dbReference>
<accession>A0AAF0IWQ8</accession>
<dbReference type="InterPro" id="IPR047865">
    <property type="entry name" value="Ribosomal_uL10_bac_type"/>
</dbReference>
<dbReference type="AlphaFoldDB" id="A0AAF0IWQ8"/>
<organism evidence="2 3">
    <name type="scientific">Malassezia caprae</name>
    <dbReference type="NCBI Taxonomy" id="1381934"/>
    <lineage>
        <taxon>Eukaryota</taxon>
        <taxon>Fungi</taxon>
        <taxon>Dikarya</taxon>
        <taxon>Basidiomycota</taxon>
        <taxon>Ustilaginomycotina</taxon>
        <taxon>Malasseziomycetes</taxon>
        <taxon>Malasseziales</taxon>
        <taxon>Malasseziaceae</taxon>
        <taxon>Malassezia</taxon>
    </lineage>
</organism>
<evidence type="ECO:0000313" key="2">
    <source>
        <dbReference type="EMBL" id="WFD20916.1"/>
    </source>
</evidence>
<proteinExistence type="inferred from homology"/>
<dbReference type="Gene3D" id="3.30.70.1730">
    <property type="match status" value="1"/>
</dbReference>
<keyword evidence="3" id="KW-1185">Reference proteome</keyword>
<dbReference type="EMBL" id="CP119914">
    <property type="protein sequence ID" value="WFD20916.1"/>
    <property type="molecule type" value="Genomic_DNA"/>
</dbReference>
<dbReference type="InterPro" id="IPR043141">
    <property type="entry name" value="Ribosomal_uL10-like_sf"/>
</dbReference>